<reference evidence="1 2" key="1">
    <citation type="journal article" date="2021" name="BMC Genomics">
        <title>Datura genome reveals duplications of psychoactive alkaloid biosynthetic genes and high mutation rate following tissue culture.</title>
        <authorList>
            <person name="Rajewski A."/>
            <person name="Carter-House D."/>
            <person name="Stajich J."/>
            <person name="Litt A."/>
        </authorList>
    </citation>
    <scope>NUCLEOTIDE SEQUENCE [LARGE SCALE GENOMIC DNA]</scope>
    <source>
        <strain evidence="1">AR-01</strain>
    </source>
</reference>
<sequence>MLCHYIDYECHICIDSDATSPGSAGCCVCNIDCECHICFGRDATSPGSESLNRDDIEINQPSDFHVLDDPQLRVALLNASPKKEFLAIEIVENKGRKVFDKGPQRGETWLETAEVIYNSPATQLIPVNSTGKGQFSELNHNIDQLSPNFGLTTMIIVKKCAALIFPSHEVYLVDTEFHLRTTSESLIFRSHIMLHYLSREKMQFELVKEMQLFFRRMGMPLVVTGNVNKYILSMIAKLTAIFLV</sequence>
<gene>
    <name evidence="1" type="ORF">HAX54_037372</name>
</gene>
<dbReference type="Proteomes" id="UP000823775">
    <property type="component" value="Unassembled WGS sequence"/>
</dbReference>
<protein>
    <submittedName>
        <fullName evidence="1">Uncharacterized protein</fullName>
    </submittedName>
</protein>
<comment type="caution">
    <text evidence="1">The sequence shown here is derived from an EMBL/GenBank/DDBJ whole genome shotgun (WGS) entry which is preliminary data.</text>
</comment>
<evidence type="ECO:0000313" key="2">
    <source>
        <dbReference type="Proteomes" id="UP000823775"/>
    </source>
</evidence>
<dbReference type="EMBL" id="JACEIK010000500">
    <property type="protein sequence ID" value="MCD7458125.1"/>
    <property type="molecule type" value="Genomic_DNA"/>
</dbReference>
<accession>A0ABS8SH31</accession>
<organism evidence="1 2">
    <name type="scientific">Datura stramonium</name>
    <name type="common">Jimsonweed</name>
    <name type="synonym">Common thornapple</name>
    <dbReference type="NCBI Taxonomy" id="4076"/>
    <lineage>
        <taxon>Eukaryota</taxon>
        <taxon>Viridiplantae</taxon>
        <taxon>Streptophyta</taxon>
        <taxon>Embryophyta</taxon>
        <taxon>Tracheophyta</taxon>
        <taxon>Spermatophyta</taxon>
        <taxon>Magnoliopsida</taxon>
        <taxon>eudicotyledons</taxon>
        <taxon>Gunneridae</taxon>
        <taxon>Pentapetalae</taxon>
        <taxon>asterids</taxon>
        <taxon>lamiids</taxon>
        <taxon>Solanales</taxon>
        <taxon>Solanaceae</taxon>
        <taxon>Solanoideae</taxon>
        <taxon>Datureae</taxon>
        <taxon>Datura</taxon>
    </lineage>
</organism>
<keyword evidence="2" id="KW-1185">Reference proteome</keyword>
<evidence type="ECO:0000313" key="1">
    <source>
        <dbReference type="EMBL" id="MCD7458125.1"/>
    </source>
</evidence>
<proteinExistence type="predicted"/>
<name>A0ABS8SH31_DATST</name>